<evidence type="ECO:0000313" key="3">
    <source>
        <dbReference type="EMBL" id="SUD58958.1"/>
    </source>
</evidence>
<accession>A0A379K2P7</accession>
<evidence type="ECO:0000313" key="5">
    <source>
        <dbReference type="Proteomes" id="UP000255303"/>
    </source>
</evidence>
<dbReference type="InterPro" id="IPR035919">
    <property type="entry name" value="EAL_sf"/>
</dbReference>
<protein>
    <submittedName>
        <fullName evidence="3">Response regulator receiver modulated diguanylate cyclase/phosphodiesterase</fullName>
    </submittedName>
</protein>
<accession>A0A379JP57</accession>
<dbReference type="InterPro" id="IPR050706">
    <property type="entry name" value="Cyclic-di-GMP_PDE-like"/>
</dbReference>
<name>A0A379K2P7_ECTOL</name>
<organism evidence="3 4">
    <name type="scientific">Ectopseudomonas oleovorans</name>
    <name type="common">Pseudomonas oleovorans</name>
    <dbReference type="NCBI Taxonomy" id="301"/>
    <lineage>
        <taxon>Bacteria</taxon>
        <taxon>Pseudomonadati</taxon>
        <taxon>Pseudomonadota</taxon>
        <taxon>Gammaproteobacteria</taxon>
        <taxon>Pseudomonadales</taxon>
        <taxon>Pseudomonadaceae</taxon>
        <taxon>Ectopseudomonas</taxon>
    </lineage>
</organism>
<dbReference type="Proteomes" id="UP000254084">
    <property type="component" value="Unassembled WGS sequence"/>
</dbReference>
<dbReference type="Gene3D" id="3.20.20.450">
    <property type="entry name" value="EAL domain"/>
    <property type="match status" value="1"/>
</dbReference>
<gene>
    <name evidence="3" type="primary">cph2_5</name>
    <name evidence="2" type="synonym">cph2_4</name>
    <name evidence="2" type="ORF">NCTC10692_00718</name>
    <name evidence="3" type="ORF">NCTC10860_01216</name>
</gene>
<dbReference type="PROSITE" id="PS50883">
    <property type="entry name" value="EAL"/>
    <property type="match status" value="1"/>
</dbReference>
<dbReference type="GO" id="GO:0071111">
    <property type="term" value="F:cyclic-guanylate-specific phosphodiesterase activity"/>
    <property type="evidence" value="ECO:0007669"/>
    <property type="project" value="InterPro"/>
</dbReference>
<proteinExistence type="predicted"/>
<dbReference type="EMBL" id="UGUV01000002">
    <property type="protein sequence ID" value="SUD50315.1"/>
    <property type="molecule type" value="Genomic_DNA"/>
</dbReference>
<dbReference type="SMART" id="SM00052">
    <property type="entry name" value="EAL"/>
    <property type="match status" value="1"/>
</dbReference>
<dbReference type="CDD" id="cd01948">
    <property type="entry name" value="EAL"/>
    <property type="match status" value="1"/>
</dbReference>
<dbReference type="InterPro" id="IPR001633">
    <property type="entry name" value="EAL_dom"/>
</dbReference>
<feature type="domain" description="EAL" evidence="1">
    <location>
        <begin position="1"/>
        <end position="104"/>
    </location>
</feature>
<dbReference type="SUPFAM" id="SSF141868">
    <property type="entry name" value="EAL domain-like"/>
    <property type="match status" value="1"/>
</dbReference>
<dbReference type="Proteomes" id="UP000255303">
    <property type="component" value="Unassembled WGS sequence"/>
</dbReference>
<dbReference type="PANTHER" id="PTHR33121">
    <property type="entry name" value="CYCLIC DI-GMP PHOSPHODIESTERASE PDEF"/>
    <property type="match status" value="1"/>
</dbReference>
<evidence type="ECO:0000313" key="4">
    <source>
        <dbReference type="Proteomes" id="UP000254084"/>
    </source>
</evidence>
<dbReference type="PANTHER" id="PTHR33121:SF70">
    <property type="entry name" value="SIGNALING PROTEIN YKOW"/>
    <property type="match status" value="1"/>
</dbReference>
<dbReference type="AlphaFoldDB" id="A0A379K2P7"/>
<evidence type="ECO:0000313" key="2">
    <source>
        <dbReference type="EMBL" id="SUD50315.1"/>
    </source>
</evidence>
<reference evidence="4 5" key="1">
    <citation type="submission" date="2018-06" db="EMBL/GenBank/DDBJ databases">
        <authorList>
            <consortium name="Pathogen Informatics"/>
            <person name="Doyle S."/>
        </authorList>
    </citation>
    <scope>NUCLEOTIDE SEQUENCE [LARGE SCALE GENOMIC DNA]</scope>
    <source>
        <strain evidence="2 5">NCTC10692</strain>
        <strain evidence="3 4">NCTC10860</strain>
    </source>
</reference>
<dbReference type="Pfam" id="PF00563">
    <property type="entry name" value="EAL"/>
    <property type="match status" value="1"/>
</dbReference>
<evidence type="ECO:0000259" key="1">
    <source>
        <dbReference type="PROSITE" id="PS50883"/>
    </source>
</evidence>
<sequence length="114" mass="12650">MKIAIDDFGTGYSSLAYLRHFELDTLKIGRLFVSNMLDSPRDAAVVSTIIDLGRHLGLEVIAEGVETQAQREWLTRHHCNIMQGFLVTPGVSAGTAMQVPAQLDWSKLPLPRDE</sequence>
<dbReference type="EMBL" id="UGUW01000004">
    <property type="protein sequence ID" value="SUD58958.1"/>
    <property type="molecule type" value="Genomic_DNA"/>
</dbReference>